<feature type="domain" description="Macro" evidence="2">
    <location>
        <begin position="1"/>
        <end position="154"/>
    </location>
</feature>
<dbReference type="GO" id="GO:0140291">
    <property type="term" value="P:peptidyl-glutamate ADP-deribosylation"/>
    <property type="evidence" value="ECO:0007669"/>
    <property type="project" value="TreeGrafter"/>
</dbReference>
<reference evidence="3 4" key="1">
    <citation type="journal article" date="2015" name="Nature">
        <title>rRNA introns, odd ribosomes, and small enigmatic genomes across a large radiation of phyla.</title>
        <authorList>
            <person name="Brown C.T."/>
            <person name="Hug L.A."/>
            <person name="Thomas B.C."/>
            <person name="Sharon I."/>
            <person name="Castelle C.J."/>
            <person name="Singh A."/>
            <person name="Wilkins M.J."/>
            <person name="Williams K.H."/>
            <person name="Banfield J.F."/>
        </authorList>
    </citation>
    <scope>NUCLEOTIDE SEQUENCE [LARGE SCALE GENOMIC DNA]</scope>
</reference>
<evidence type="ECO:0000256" key="1">
    <source>
        <dbReference type="ARBA" id="ARBA00035885"/>
    </source>
</evidence>
<evidence type="ECO:0000259" key="2">
    <source>
        <dbReference type="PROSITE" id="PS51154"/>
    </source>
</evidence>
<dbReference type="Gene3D" id="3.40.220.10">
    <property type="entry name" value="Leucine Aminopeptidase, subunit E, domain 1"/>
    <property type="match status" value="1"/>
</dbReference>
<accession>A0A0G1W3R7</accession>
<dbReference type="InterPro" id="IPR043472">
    <property type="entry name" value="Macro_dom-like"/>
</dbReference>
<dbReference type="Proteomes" id="UP000034588">
    <property type="component" value="Unassembled WGS sequence"/>
</dbReference>
<protein>
    <submittedName>
        <fullName evidence="3">Appr-1-p processing domain protein</fullName>
    </submittedName>
</protein>
<dbReference type="InterPro" id="IPR002589">
    <property type="entry name" value="Macro_dom"/>
</dbReference>
<gene>
    <name evidence="3" type="ORF">UY48_C0003G0032</name>
</gene>
<dbReference type="InterPro" id="IPR050892">
    <property type="entry name" value="ADP-ribose_metab_enzymes"/>
</dbReference>
<dbReference type="PANTHER" id="PTHR12521:SF0">
    <property type="entry name" value="ADP-RIBOSE GLYCOHYDROLASE OARD1"/>
    <property type="match status" value="1"/>
</dbReference>
<dbReference type="PANTHER" id="PTHR12521">
    <property type="entry name" value="PROTEIN C6ORF130"/>
    <property type="match status" value="1"/>
</dbReference>
<evidence type="ECO:0000313" key="3">
    <source>
        <dbReference type="EMBL" id="KKW13210.1"/>
    </source>
</evidence>
<dbReference type="AlphaFoldDB" id="A0A0G1W3R7"/>
<name>A0A0G1W3R7_9BACT</name>
<dbReference type="Pfam" id="PF01661">
    <property type="entry name" value="Macro"/>
    <property type="match status" value="1"/>
</dbReference>
<dbReference type="PROSITE" id="PS51154">
    <property type="entry name" value="MACRO"/>
    <property type="match status" value="1"/>
</dbReference>
<proteinExistence type="predicted"/>
<comment type="catalytic activity">
    <reaction evidence="1">
        <text>an N-(ADP-alpha-D-ribosyl)-thymidine in DNA + H2O = a thymidine in DNA + ADP-D-ribose</text>
        <dbReference type="Rhea" id="RHEA:71655"/>
        <dbReference type="Rhea" id="RHEA-COMP:13556"/>
        <dbReference type="Rhea" id="RHEA-COMP:18051"/>
        <dbReference type="ChEBI" id="CHEBI:15377"/>
        <dbReference type="ChEBI" id="CHEBI:57967"/>
        <dbReference type="ChEBI" id="CHEBI:137386"/>
        <dbReference type="ChEBI" id="CHEBI:191199"/>
    </reaction>
    <physiologicalReaction direction="left-to-right" evidence="1">
        <dbReference type="Rhea" id="RHEA:71656"/>
    </physiologicalReaction>
</comment>
<dbReference type="CDD" id="cd02901">
    <property type="entry name" value="Macro_Poa1p-like"/>
    <property type="match status" value="1"/>
</dbReference>
<sequence length="222" mass="25033">MSTKFVTGDLFFYPGLRAWAHGCNCSGYMRAGVAVEFRARFPGMYQAYQEVCHKREFKLGSVFSWGARVLPRHPEVAVYNLGTQLTPGPHAELSAIEQSVTLMTKQALDSGVDRIGLPRIGSGLGGLVWRDVKDVLSRIGENTDVELVVFEEYQPIGPLLTSKHLLDLGVDDSEVAKFLCRWGNGMPVFRDTFDPHYWITAWTKLYCAKDEIRTQMKTHQDE</sequence>
<dbReference type="EMBL" id="LCQD01000003">
    <property type="protein sequence ID" value="KKW13210.1"/>
    <property type="molecule type" value="Genomic_DNA"/>
</dbReference>
<comment type="caution">
    <text evidence="3">The sequence shown here is derived from an EMBL/GenBank/DDBJ whole genome shotgun (WGS) entry which is preliminary data.</text>
</comment>
<dbReference type="SUPFAM" id="SSF52949">
    <property type="entry name" value="Macro domain-like"/>
    <property type="match status" value="1"/>
</dbReference>
<evidence type="ECO:0000313" key="4">
    <source>
        <dbReference type="Proteomes" id="UP000034588"/>
    </source>
</evidence>
<organism evidence="3 4">
    <name type="scientific">Candidatus Gottesmanbacteria bacterium GW2011_GWB1_49_7</name>
    <dbReference type="NCBI Taxonomy" id="1618448"/>
    <lineage>
        <taxon>Bacteria</taxon>
        <taxon>Candidatus Gottesmaniibacteriota</taxon>
    </lineage>
</organism>